<evidence type="ECO:0000256" key="2">
    <source>
        <dbReference type="ARBA" id="ARBA00022692"/>
    </source>
</evidence>
<keyword evidence="2 5" id="KW-0812">Transmembrane</keyword>
<proteinExistence type="predicted"/>
<sequence>MPELIGARFLQGIGGGGLMTLTQTAISEVVGPRERVRYQGLFTGAFALAAVAGPVIGGSLTSALSWRWVFYVNVPVGVLALLLIAAALPASTERQRHRIDVLGVLLLVIWAGALLLVSLAGSLFAWTSATALGLGGGIALEAIGLGGLAHQQADLPWFLAALAVLGLGMGVAMPHATVIVQNAVPREQMGVATAAMSFLRSMGGALGVAVSAGVMAGQLGPKLASLGGGLDAKRLLEGGMSAIHALPSATQAEVAGAFGLAISASFLIGGAVMALALALAMTLRGTDLKQARAVAPLQR</sequence>
<protein>
    <submittedName>
        <fullName evidence="7">MFS transporter</fullName>
    </submittedName>
</protein>
<evidence type="ECO:0000256" key="4">
    <source>
        <dbReference type="ARBA" id="ARBA00023136"/>
    </source>
</evidence>
<keyword evidence="8" id="KW-1185">Reference proteome</keyword>
<accession>A0A318TZL4</accession>
<keyword evidence="3 5" id="KW-1133">Transmembrane helix</keyword>
<evidence type="ECO:0000313" key="7">
    <source>
        <dbReference type="EMBL" id="PYF10530.1"/>
    </source>
</evidence>
<feature type="transmembrane region" description="Helical" evidence="5">
    <location>
        <begin position="157"/>
        <end position="180"/>
    </location>
</feature>
<feature type="transmembrane region" description="Helical" evidence="5">
    <location>
        <begin position="101"/>
        <end position="126"/>
    </location>
</feature>
<dbReference type="InterPro" id="IPR011701">
    <property type="entry name" value="MFS"/>
</dbReference>
<organism evidence="7 8">
    <name type="scientific">Rhodobacter viridis</name>
    <dbReference type="NCBI Taxonomy" id="1054202"/>
    <lineage>
        <taxon>Bacteria</taxon>
        <taxon>Pseudomonadati</taxon>
        <taxon>Pseudomonadota</taxon>
        <taxon>Alphaproteobacteria</taxon>
        <taxon>Rhodobacterales</taxon>
        <taxon>Rhodobacter group</taxon>
        <taxon>Rhodobacter</taxon>
    </lineage>
</organism>
<dbReference type="Pfam" id="PF07690">
    <property type="entry name" value="MFS_1"/>
    <property type="match status" value="1"/>
</dbReference>
<dbReference type="InterPro" id="IPR036259">
    <property type="entry name" value="MFS_trans_sf"/>
</dbReference>
<dbReference type="RefSeq" id="WP_110805046.1">
    <property type="nucleotide sequence ID" value="NZ_QJTK01000004.1"/>
</dbReference>
<evidence type="ECO:0000256" key="1">
    <source>
        <dbReference type="ARBA" id="ARBA00004141"/>
    </source>
</evidence>
<dbReference type="GO" id="GO:0005886">
    <property type="term" value="C:plasma membrane"/>
    <property type="evidence" value="ECO:0007669"/>
    <property type="project" value="TreeGrafter"/>
</dbReference>
<evidence type="ECO:0000259" key="6">
    <source>
        <dbReference type="PROSITE" id="PS50850"/>
    </source>
</evidence>
<feature type="transmembrane region" description="Helical" evidence="5">
    <location>
        <begin position="192"/>
        <end position="216"/>
    </location>
</feature>
<dbReference type="PANTHER" id="PTHR23501">
    <property type="entry name" value="MAJOR FACILITATOR SUPERFAMILY"/>
    <property type="match status" value="1"/>
</dbReference>
<feature type="domain" description="Major facilitator superfamily (MFS) profile" evidence="6">
    <location>
        <begin position="1"/>
        <end position="299"/>
    </location>
</feature>
<dbReference type="Gene3D" id="1.20.1250.20">
    <property type="entry name" value="MFS general substrate transporter like domains"/>
    <property type="match status" value="1"/>
</dbReference>
<feature type="transmembrane region" description="Helical" evidence="5">
    <location>
        <begin position="68"/>
        <end position="89"/>
    </location>
</feature>
<dbReference type="Proteomes" id="UP000247727">
    <property type="component" value="Unassembled WGS sequence"/>
</dbReference>
<dbReference type="PROSITE" id="PS50850">
    <property type="entry name" value="MFS"/>
    <property type="match status" value="1"/>
</dbReference>
<dbReference type="EMBL" id="QJTK01000004">
    <property type="protein sequence ID" value="PYF10530.1"/>
    <property type="molecule type" value="Genomic_DNA"/>
</dbReference>
<dbReference type="InterPro" id="IPR020846">
    <property type="entry name" value="MFS_dom"/>
</dbReference>
<dbReference type="GO" id="GO:0022857">
    <property type="term" value="F:transmembrane transporter activity"/>
    <property type="evidence" value="ECO:0007669"/>
    <property type="project" value="InterPro"/>
</dbReference>
<comment type="caution">
    <text evidence="7">The sequence shown here is derived from an EMBL/GenBank/DDBJ whole genome shotgun (WGS) entry which is preliminary data.</text>
</comment>
<dbReference type="AlphaFoldDB" id="A0A318TZL4"/>
<keyword evidence="4 5" id="KW-0472">Membrane</keyword>
<dbReference type="SUPFAM" id="SSF103473">
    <property type="entry name" value="MFS general substrate transporter"/>
    <property type="match status" value="1"/>
</dbReference>
<dbReference type="PANTHER" id="PTHR23501:SF197">
    <property type="entry name" value="COMD"/>
    <property type="match status" value="1"/>
</dbReference>
<feature type="transmembrane region" description="Helical" evidence="5">
    <location>
        <begin position="41"/>
        <end position="62"/>
    </location>
</feature>
<comment type="subcellular location">
    <subcellularLocation>
        <location evidence="1">Membrane</location>
        <topology evidence="1">Multi-pass membrane protein</topology>
    </subcellularLocation>
</comment>
<reference evidence="7 8" key="1">
    <citation type="submission" date="2018-06" db="EMBL/GenBank/DDBJ databases">
        <title>Genomic Encyclopedia of Type Strains, Phase III (KMG-III): the genomes of soil and plant-associated and newly described type strains.</title>
        <authorList>
            <person name="Whitman W."/>
        </authorList>
    </citation>
    <scope>NUCLEOTIDE SEQUENCE [LARGE SCALE GENOMIC DNA]</scope>
    <source>
        <strain evidence="7 8">JA737</strain>
    </source>
</reference>
<name>A0A318TZL4_9RHOB</name>
<evidence type="ECO:0000313" key="8">
    <source>
        <dbReference type="Proteomes" id="UP000247727"/>
    </source>
</evidence>
<evidence type="ECO:0000256" key="3">
    <source>
        <dbReference type="ARBA" id="ARBA00022989"/>
    </source>
</evidence>
<dbReference type="OrthoDB" id="9812221at2"/>
<feature type="transmembrane region" description="Helical" evidence="5">
    <location>
        <begin position="257"/>
        <end position="283"/>
    </location>
</feature>
<evidence type="ECO:0000256" key="5">
    <source>
        <dbReference type="SAM" id="Phobius"/>
    </source>
</evidence>
<gene>
    <name evidence="7" type="ORF">C8J30_1048</name>
</gene>